<dbReference type="Proteomes" id="UP000199315">
    <property type="component" value="Unassembled WGS sequence"/>
</dbReference>
<dbReference type="InterPro" id="IPR007325">
    <property type="entry name" value="KFase/CYL"/>
</dbReference>
<dbReference type="GO" id="GO:0019441">
    <property type="term" value="P:L-tryptophan catabolic process to kynurenine"/>
    <property type="evidence" value="ECO:0007669"/>
    <property type="project" value="InterPro"/>
</dbReference>
<keyword evidence="2" id="KW-1185">Reference proteome</keyword>
<dbReference type="SUPFAM" id="SSF102198">
    <property type="entry name" value="Putative cyclase"/>
    <property type="match status" value="1"/>
</dbReference>
<dbReference type="Gene3D" id="3.50.30.50">
    <property type="entry name" value="Putative cyclase"/>
    <property type="match status" value="1"/>
</dbReference>
<dbReference type="PANTHER" id="PTHR31118">
    <property type="entry name" value="CYCLASE-LIKE PROTEIN 2"/>
    <property type="match status" value="1"/>
</dbReference>
<name>A0A1D3TYF7_9FIRM</name>
<dbReference type="Pfam" id="PF04199">
    <property type="entry name" value="Cyclase"/>
    <property type="match status" value="1"/>
</dbReference>
<gene>
    <name evidence="1" type="ORF">SAMN05421730_104215</name>
</gene>
<dbReference type="GO" id="GO:0004061">
    <property type="term" value="F:arylformamidase activity"/>
    <property type="evidence" value="ECO:0007669"/>
    <property type="project" value="InterPro"/>
</dbReference>
<sequence>MESGKWKMLDEYLKNAKVVDLSPTLERGMPKFPTHPQIVIDQSITHEHDGYYCQTINMGEHSGAHVDAPAHMLPEKMNQTVDSFPANMLFGPAIKYDLFRVGAVAGERITKEDILRLEEEMGDAAKEGDIVLLDFGWMKYWSCDSGWKNYAMDEPGLSEDAVALFADRKVKAVGSDTIACDTPMINGKEDFSYGHKKYWLPNGIFIMEMIANMDQLPTRSYFMAIPLKIKNGSGSPIRPLAIID</sequence>
<dbReference type="EMBL" id="FMKA01000042">
    <property type="protein sequence ID" value="SCP99470.1"/>
    <property type="molecule type" value="Genomic_DNA"/>
</dbReference>
<evidence type="ECO:0000313" key="2">
    <source>
        <dbReference type="Proteomes" id="UP000199315"/>
    </source>
</evidence>
<dbReference type="STRING" id="1619234.SAMN05421730_104215"/>
<dbReference type="InterPro" id="IPR037175">
    <property type="entry name" value="KFase_sf"/>
</dbReference>
<accession>A0A1D3TYF7</accession>
<dbReference type="AlphaFoldDB" id="A0A1D3TYF7"/>
<evidence type="ECO:0000313" key="1">
    <source>
        <dbReference type="EMBL" id="SCP99470.1"/>
    </source>
</evidence>
<dbReference type="RefSeq" id="WP_091236814.1">
    <property type="nucleotide sequence ID" value="NZ_FMKA01000042.1"/>
</dbReference>
<reference evidence="1 2" key="1">
    <citation type="submission" date="2016-09" db="EMBL/GenBank/DDBJ databases">
        <authorList>
            <person name="Capua I."/>
            <person name="De Benedictis P."/>
            <person name="Joannis T."/>
            <person name="Lombin L.H."/>
            <person name="Cattoli G."/>
        </authorList>
    </citation>
    <scope>NUCLEOTIDE SEQUENCE [LARGE SCALE GENOMIC DNA]</scope>
    <source>
        <strain evidence="1 2">GluBS11</strain>
    </source>
</reference>
<protein>
    <submittedName>
        <fullName evidence="1">Kynurenine formamidase</fullName>
    </submittedName>
</protein>
<dbReference type="OrthoDB" id="9796085at2"/>
<dbReference type="PANTHER" id="PTHR31118:SF12">
    <property type="entry name" value="CYCLASE-LIKE PROTEIN 2"/>
    <property type="match status" value="1"/>
</dbReference>
<proteinExistence type="predicted"/>
<organism evidence="1 2">
    <name type="scientific">Anaerobium acetethylicum</name>
    <dbReference type="NCBI Taxonomy" id="1619234"/>
    <lineage>
        <taxon>Bacteria</taxon>
        <taxon>Bacillati</taxon>
        <taxon>Bacillota</taxon>
        <taxon>Clostridia</taxon>
        <taxon>Lachnospirales</taxon>
        <taxon>Lachnospiraceae</taxon>
        <taxon>Anaerobium</taxon>
    </lineage>
</organism>